<evidence type="ECO:0000313" key="1">
    <source>
        <dbReference type="EMBL" id="PZW41642.1"/>
    </source>
</evidence>
<dbReference type="EMBL" id="QKYV01000003">
    <property type="protein sequence ID" value="PZW41642.1"/>
    <property type="molecule type" value="Genomic_DNA"/>
</dbReference>
<dbReference type="GO" id="GO:1990281">
    <property type="term" value="C:efflux pump complex"/>
    <property type="evidence" value="ECO:0007669"/>
    <property type="project" value="TreeGrafter"/>
</dbReference>
<evidence type="ECO:0000313" key="2">
    <source>
        <dbReference type="Proteomes" id="UP000249542"/>
    </source>
</evidence>
<dbReference type="Gene3D" id="2.40.50.100">
    <property type="match status" value="1"/>
</dbReference>
<keyword evidence="2" id="KW-1185">Reference proteome</keyword>
<dbReference type="PANTHER" id="PTHR30469">
    <property type="entry name" value="MULTIDRUG RESISTANCE PROTEIN MDTA"/>
    <property type="match status" value="1"/>
</dbReference>
<dbReference type="RefSeq" id="WP_111540647.1">
    <property type="nucleotide sequence ID" value="NZ_QKYV01000003.1"/>
</dbReference>
<accession>A0A2W7I817</accession>
<proteinExistence type="predicted"/>
<gene>
    <name evidence="1" type="ORF">LX95_01324</name>
</gene>
<sequence length="377" mass="42378">MRKLVSVILGLLILIGAGALAYYLIDSNKKEKAPVKKVVKTVFVNTVKNSTVPIELPANGTLIAKNRIELFSEVQGVFQYSAKDFRPGENYTRGQVLLKLNSQEYFASVQSAKSELYNQIAAIMPDLRLDYPDAFSKWESYLNNYNLDKTTPKLPEISNNKERYFITGRGILSTYYNVKNLEERLVKYSIIAPFDGILTEALVTKGALVRQGQKLGEFIDPSVYELEVSISKEYSDLLQKGEKVILQDLEGRETYTGKVSRINASIDQATQSIRVYIQVEGDSLKEGMYLEAQLEAKKIENAISIDRKLLVNQNQLYIVRDSILDLVKIEPVYTSEEKAVVKGLEDGIKMVNKPVSGAYAGMPVKIFQEKESAKSQN</sequence>
<dbReference type="GO" id="GO:0015562">
    <property type="term" value="F:efflux transmembrane transporter activity"/>
    <property type="evidence" value="ECO:0007669"/>
    <property type="project" value="TreeGrafter"/>
</dbReference>
<dbReference type="SUPFAM" id="SSF111369">
    <property type="entry name" value="HlyD-like secretion proteins"/>
    <property type="match status" value="1"/>
</dbReference>
<name>A0A2W7I817_9FLAO</name>
<dbReference type="PANTHER" id="PTHR30469:SF15">
    <property type="entry name" value="HLYD FAMILY OF SECRETION PROTEINS"/>
    <property type="match status" value="1"/>
</dbReference>
<dbReference type="Gene3D" id="2.40.30.170">
    <property type="match status" value="1"/>
</dbReference>
<comment type="caution">
    <text evidence="1">The sequence shown here is derived from an EMBL/GenBank/DDBJ whole genome shotgun (WGS) entry which is preliminary data.</text>
</comment>
<dbReference type="Proteomes" id="UP000249542">
    <property type="component" value="Unassembled WGS sequence"/>
</dbReference>
<reference evidence="1 2" key="1">
    <citation type="submission" date="2018-06" db="EMBL/GenBank/DDBJ databases">
        <title>Genomic Encyclopedia of Archaeal and Bacterial Type Strains, Phase II (KMG-II): from individual species to whole genera.</title>
        <authorList>
            <person name="Goeker M."/>
        </authorList>
    </citation>
    <scope>NUCLEOTIDE SEQUENCE [LARGE SCALE GENOMIC DNA]</scope>
    <source>
        <strain evidence="1 2">DSM 15361</strain>
    </source>
</reference>
<dbReference type="AlphaFoldDB" id="A0A2W7I817"/>
<organism evidence="1 2">
    <name type="scientific">Mesonia algae</name>
    <dbReference type="NCBI Taxonomy" id="213248"/>
    <lineage>
        <taxon>Bacteria</taxon>
        <taxon>Pseudomonadati</taxon>
        <taxon>Bacteroidota</taxon>
        <taxon>Flavobacteriia</taxon>
        <taxon>Flavobacteriales</taxon>
        <taxon>Flavobacteriaceae</taxon>
        <taxon>Mesonia</taxon>
    </lineage>
</organism>
<protein>
    <submittedName>
        <fullName evidence="1">RND family efflux transporter MFP subunit</fullName>
    </submittedName>
</protein>